<dbReference type="InterPro" id="IPR029058">
    <property type="entry name" value="AB_hydrolase_fold"/>
</dbReference>
<dbReference type="Proteomes" id="UP001162131">
    <property type="component" value="Unassembled WGS sequence"/>
</dbReference>
<feature type="domain" description="Serine aminopeptidase S33" evidence="1">
    <location>
        <begin position="44"/>
        <end position="280"/>
    </location>
</feature>
<gene>
    <name evidence="2" type="ORF">BSTOLATCC_MIC2757</name>
</gene>
<dbReference type="SUPFAM" id="SSF53474">
    <property type="entry name" value="alpha/beta-Hydrolases"/>
    <property type="match status" value="1"/>
</dbReference>
<evidence type="ECO:0000313" key="3">
    <source>
        <dbReference type="Proteomes" id="UP001162131"/>
    </source>
</evidence>
<organism evidence="2 3">
    <name type="scientific">Blepharisma stoltei</name>
    <dbReference type="NCBI Taxonomy" id="1481888"/>
    <lineage>
        <taxon>Eukaryota</taxon>
        <taxon>Sar</taxon>
        <taxon>Alveolata</taxon>
        <taxon>Ciliophora</taxon>
        <taxon>Postciliodesmatophora</taxon>
        <taxon>Heterotrichea</taxon>
        <taxon>Heterotrichida</taxon>
        <taxon>Blepharismidae</taxon>
        <taxon>Blepharisma</taxon>
    </lineage>
</organism>
<dbReference type="Gene3D" id="3.40.50.1820">
    <property type="entry name" value="alpha/beta hydrolase"/>
    <property type="match status" value="1"/>
</dbReference>
<dbReference type="EMBL" id="CAJZBQ010000003">
    <property type="protein sequence ID" value="CAG9311053.1"/>
    <property type="molecule type" value="Genomic_DNA"/>
</dbReference>
<dbReference type="Pfam" id="PF12146">
    <property type="entry name" value="Hydrolase_4"/>
    <property type="match status" value="1"/>
</dbReference>
<evidence type="ECO:0000313" key="2">
    <source>
        <dbReference type="EMBL" id="CAG9311053.1"/>
    </source>
</evidence>
<accession>A0AAU9IFT8</accession>
<dbReference type="PRINTS" id="PR00111">
    <property type="entry name" value="ABHYDROLASE"/>
</dbReference>
<dbReference type="InterPro" id="IPR000073">
    <property type="entry name" value="AB_hydrolase_1"/>
</dbReference>
<reference evidence="2" key="1">
    <citation type="submission" date="2021-09" db="EMBL/GenBank/DDBJ databases">
        <authorList>
            <consortium name="AG Swart"/>
            <person name="Singh M."/>
            <person name="Singh A."/>
            <person name="Seah K."/>
            <person name="Emmerich C."/>
        </authorList>
    </citation>
    <scope>NUCLEOTIDE SEQUENCE</scope>
    <source>
        <strain evidence="2">ATCC30299</strain>
    </source>
</reference>
<keyword evidence="3" id="KW-1185">Reference proteome</keyword>
<dbReference type="InterPro" id="IPR022742">
    <property type="entry name" value="Hydrolase_4"/>
</dbReference>
<dbReference type="InterPro" id="IPR051044">
    <property type="entry name" value="MAG_DAG_Lipase"/>
</dbReference>
<sequence>MTEWWVKYKGTIPSAGLSFPEDDWLDLRSSAGYKLHTYRYPANNPRALIFIFHCLHSATSSYSHFAKKFAEQEFAVFGFDQPGHGRSEGPKGNIRDFDDLVNNGIEFISKTKEHYPDETPAFIIGESMGGTICIDIALRIPTMINGMILLAPALGVNPDLAPFLVKLVRCFAWCWSGMPLKGTDPNLACSNPINAQWWEENPDTYFGRLNAGTGAALLRGFEEVQDQIGNVTTPFILFQGGHDAIVNEQQAREFVKNSKVEDKEYAFYKEMYHAVSNEPQVYEIIDRILEWIQERV</sequence>
<dbReference type="PANTHER" id="PTHR11614">
    <property type="entry name" value="PHOSPHOLIPASE-RELATED"/>
    <property type="match status" value="1"/>
</dbReference>
<evidence type="ECO:0000259" key="1">
    <source>
        <dbReference type="Pfam" id="PF12146"/>
    </source>
</evidence>
<proteinExistence type="predicted"/>
<name>A0AAU9IFT8_9CILI</name>
<comment type="caution">
    <text evidence="2">The sequence shown here is derived from an EMBL/GenBank/DDBJ whole genome shotgun (WGS) entry which is preliminary data.</text>
</comment>
<dbReference type="AlphaFoldDB" id="A0AAU9IFT8"/>
<protein>
    <recommendedName>
        <fullName evidence="1">Serine aminopeptidase S33 domain-containing protein</fullName>
    </recommendedName>
</protein>